<keyword evidence="2" id="KW-0012">Acyltransferase</keyword>
<keyword evidence="1 4" id="KW-0808">Transferase</keyword>
<proteinExistence type="predicted"/>
<dbReference type="PANTHER" id="PTHR43877:SF2">
    <property type="entry name" value="AMINOALKYLPHOSPHONATE N-ACETYLTRANSFERASE-RELATED"/>
    <property type="match status" value="1"/>
</dbReference>
<name>A0A1I3AJL2_9RHOB</name>
<dbReference type="RefSeq" id="WP_074967778.1">
    <property type="nucleotide sequence ID" value="NZ_CBCRYP010000015.1"/>
</dbReference>
<dbReference type="CDD" id="cd04301">
    <property type="entry name" value="NAT_SF"/>
    <property type="match status" value="1"/>
</dbReference>
<evidence type="ECO:0000313" key="4">
    <source>
        <dbReference type="EMBL" id="SFH50267.1"/>
    </source>
</evidence>
<protein>
    <submittedName>
        <fullName evidence="4">Acetyltransferase (GNAT) family protein</fullName>
    </submittedName>
</protein>
<dbReference type="SUPFAM" id="SSF55729">
    <property type="entry name" value="Acyl-CoA N-acyltransferases (Nat)"/>
    <property type="match status" value="1"/>
</dbReference>
<keyword evidence="5" id="KW-1185">Reference proteome</keyword>
<dbReference type="EMBL" id="FOPU01000015">
    <property type="protein sequence ID" value="SFH50267.1"/>
    <property type="molecule type" value="Genomic_DNA"/>
</dbReference>
<dbReference type="AlphaFoldDB" id="A0A1I3AJL2"/>
<dbReference type="PROSITE" id="PS51186">
    <property type="entry name" value="GNAT"/>
    <property type="match status" value="1"/>
</dbReference>
<dbReference type="Proteomes" id="UP000183635">
    <property type="component" value="Unassembled WGS sequence"/>
</dbReference>
<evidence type="ECO:0000256" key="1">
    <source>
        <dbReference type="ARBA" id="ARBA00022679"/>
    </source>
</evidence>
<evidence type="ECO:0000313" key="5">
    <source>
        <dbReference type="Proteomes" id="UP000183635"/>
    </source>
</evidence>
<dbReference type="InterPro" id="IPR050832">
    <property type="entry name" value="Bact_Acetyltransf"/>
</dbReference>
<dbReference type="InterPro" id="IPR016181">
    <property type="entry name" value="Acyl_CoA_acyltransferase"/>
</dbReference>
<dbReference type="STRING" id="34004.SAMN04488021_11559"/>
<dbReference type="Gene3D" id="3.40.630.30">
    <property type="match status" value="1"/>
</dbReference>
<dbReference type="PANTHER" id="PTHR43877">
    <property type="entry name" value="AMINOALKYLPHOSPHONATE N-ACETYLTRANSFERASE-RELATED-RELATED"/>
    <property type="match status" value="1"/>
</dbReference>
<dbReference type="InterPro" id="IPR000182">
    <property type="entry name" value="GNAT_dom"/>
</dbReference>
<gene>
    <name evidence="4" type="ORF">SAMN04488021_11559</name>
</gene>
<reference evidence="4 5" key="1">
    <citation type="submission" date="2016-10" db="EMBL/GenBank/DDBJ databases">
        <authorList>
            <person name="de Groot N.N."/>
        </authorList>
    </citation>
    <scope>NUCLEOTIDE SEQUENCE [LARGE SCALE GENOMIC DNA]</scope>
    <source>
        <strain evidence="4 5">DSM 8537</strain>
    </source>
</reference>
<dbReference type="GO" id="GO:0016747">
    <property type="term" value="F:acyltransferase activity, transferring groups other than amino-acyl groups"/>
    <property type="evidence" value="ECO:0007669"/>
    <property type="project" value="InterPro"/>
</dbReference>
<evidence type="ECO:0000259" key="3">
    <source>
        <dbReference type="PROSITE" id="PS51186"/>
    </source>
</evidence>
<feature type="domain" description="N-acetyltransferase" evidence="3">
    <location>
        <begin position="5"/>
        <end position="150"/>
    </location>
</feature>
<evidence type="ECO:0000256" key="2">
    <source>
        <dbReference type="ARBA" id="ARBA00023315"/>
    </source>
</evidence>
<sequence length="150" mass="16545">MTPTLIFREARRDEVPAVLALLRDDMLGQAREGDDTARYLAAFDAMRAEAANHLIVGLSDARVVACYQIVVISGLSLSAARRAQIEGVRVRPDLRGQGIGTALIRDAETRARAAGCTLLQLTTNRSRRDAHRFYDRLGFTASHIGYKKSF</sequence>
<accession>A0A1I3AJL2</accession>
<dbReference type="OrthoDB" id="9789603at2"/>
<dbReference type="Pfam" id="PF00583">
    <property type="entry name" value="Acetyltransf_1"/>
    <property type="match status" value="1"/>
</dbReference>
<organism evidence="4 5">
    <name type="scientific">Paracoccus aminovorans</name>
    <dbReference type="NCBI Taxonomy" id="34004"/>
    <lineage>
        <taxon>Bacteria</taxon>
        <taxon>Pseudomonadati</taxon>
        <taxon>Pseudomonadota</taxon>
        <taxon>Alphaproteobacteria</taxon>
        <taxon>Rhodobacterales</taxon>
        <taxon>Paracoccaceae</taxon>
        <taxon>Paracoccus</taxon>
    </lineage>
</organism>